<comment type="similarity">
    <text evidence="2">Belongs to the ADIPOR family.</text>
</comment>
<accession>A0A6F9DLL4</accession>
<evidence type="ECO:0000256" key="4">
    <source>
        <dbReference type="ARBA" id="ARBA00022989"/>
    </source>
</evidence>
<comment type="subcellular location">
    <subcellularLocation>
        <location evidence="1">Membrane</location>
        <topology evidence="1">Multi-pass membrane protein</topology>
    </subcellularLocation>
</comment>
<evidence type="ECO:0000256" key="1">
    <source>
        <dbReference type="ARBA" id="ARBA00004141"/>
    </source>
</evidence>
<evidence type="ECO:0000313" key="7">
    <source>
        <dbReference type="EMBL" id="CAB3263878.1"/>
    </source>
</evidence>
<reference evidence="7" key="1">
    <citation type="submission" date="2020-04" db="EMBL/GenBank/DDBJ databases">
        <authorList>
            <person name="Neveu A P."/>
        </authorList>
    </citation>
    <scope>NUCLEOTIDE SEQUENCE</scope>
    <source>
        <tissue evidence="7">Whole embryo</tissue>
    </source>
</reference>
<feature type="transmembrane region" description="Helical" evidence="6">
    <location>
        <begin position="223"/>
        <end position="243"/>
    </location>
</feature>
<feature type="transmembrane region" description="Helical" evidence="6">
    <location>
        <begin position="196"/>
        <end position="217"/>
    </location>
</feature>
<dbReference type="AlphaFoldDB" id="A0A6F9DLL4"/>
<sequence>MTLVKAASAHELLKRRLSESIREIGENGRKNKTMNHRAAPNLMYNPTQNEHWANTASHGLMVVPSILANELLVWKSQQIRNTLNNWKDSCSDGDFKESITSYCYGNQSHPTFAEFEFTSRTYGASLISLFLISTLYHWICWTQSQWKVKTGRHKGCAERRPSLNKSFHYCDRTTIYFFIAGSYTPWLMLRKIHPSIVWLQWIVWLGAAGGVTYSYLFFEKYKLLDTVLYIVAGLFPGLAMVLFQAENTVSGMPELAIGGAFYLTGVIFFKCDGILPYAHAIWHLFVACGAFTHYYGIYFHLYSQ</sequence>
<feature type="transmembrane region" description="Helical" evidence="6">
    <location>
        <begin position="281"/>
        <end position="301"/>
    </location>
</feature>
<evidence type="ECO:0000256" key="6">
    <source>
        <dbReference type="SAM" id="Phobius"/>
    </source>
</evidence>
<evidence type="ECO:0000256" key="3">
    <source>
        <dbReference type="ARBA" id="ARBA00022692"/>
    </source>
</evidence>
<evidence type="ECO:0000256" key="2">
    <source>
        <dbReference type="ARBA" id="ARBA00007018"/>
    </source>
</evidence>
<proteinExistence type="evidence at transcript level"/>
<name>A0A6F9DLL4_9ASCI</name>
<dbReference type="Pfam" id="PF03006">
    <property type="entry name" value="HlyIII"/>
    <property type="match status" value="1"/>
</dbReference>
<feature type="transmembrane region" description="Helical" evidence="6">
    <location>
        <begin position="121"/>
        <end position="139"/>
    </location>
</feature>
<evidence type="ECO:0000256" key="5">
    <source>
        <dbReference type="ARBA" id="ARBA00023136"/>
    </source>
</evidence>
<protein>
    <submittedName>
        <fullName evidence="7">Monocyte to macrophage differentiation factor</fullName>
    </submittedName>
</protein>
<dbReference type="GO" id="GO:0016020">
    <property type="term" value="C:membrane"/>
    <property type="evidence" value="ECO:0007669"/>
    <property type="project" value="UniProtKB-SubCell"/>
</dbReference>
<dbReference type="PANTHER" id="PTHR20855:SF3">
    <property type="entry name" value="LD03007P"/>
    <property type="match status" value="1"/>
</dbReference>
<gene>
    <name evidence="7" type="primary">Mmd2</name>
</gene>
<dbReference type="PANTHER" id="PTHR20855">
    <property type="entry name" value="ADIPOR/PROGESTIN RECEPTOR-RELATED"/>
    <property type="match status" value="1"/>
</dbReference>
<dbReference type="InterPro" id="IPR004254">
    <property type="entry name" value="AdipoR/HlyIII-related"/>
</dbReference>
<organism evidence="7">
    <name type="scientific">Phallusia mammillata</name>
    <dbReference type="NCBI Taxonomy" id="59560"/>
    <lineage>
        <taxon>Eukaryota</taxon>
        <taxon>Metazoa</taxon>
        <taxon>Chordata</taxon>
        <taxon>Tunicata</taxon>
        <taxon>Ascidiacea</taxon>
        <taxon>Phlebobranchia</taxon>
        <taxon>Ascidiidae</taxon>
        <taxon>Phallusia</taxon>
    </lineage>
</organism>
<dbReference type="EMBL" id="LR788016">
    <property type="protein sequence ID" value="CAB3263878.1"/>
    <property type="molecule type" value="mRNA"/>
</dbReference>
<keyword evidence="5 6" id="KW-0472">Membrane</keyword>
<keyword evidence="4 6" id="KW-1133">Transmembrane helix</keyword>
<keyword evidence="3 6" id="KW-0812">Transmembrane</keyword>